<feature type="chain" id="PRO_5047258121" description="DUF4156 domain-containing protein" evidence="1">
    <location>
        <begin position="19"/>
        <end position="130"/>
    </location>
</feature>
<sequence>MRHSMGILFLAAALSATAVGCTWVHMAPGASSVRVVDGSSAPAGCEKRGEIVVSVKDNVAFYHRNQLRVREELETLARNEAPGLQADTIQPVAEPADGEQRFSAWRCGAGRASAAGSAVGGTAQTYPLGR</sequence>
<accession>A0ABU1WDC9</accession>
<dbReference type="PROSITE" id="PS51257">
    <property type="entry name" value="PROKAR_LIPOPROTEIN"/>
    <property type="match status" value="1"/>
</dbReference>
<name>A0ABU1WDC9_9GAMM</name>
<evidence type="ECO:0008006" key="4">
    <source>
        <dbReference type="Google" id="ProtNLM"/>
    </source>
</evidence>
<dbReference type="Pfam" id="PF13698">
    <property type="entry name" value="DUF4156"/>
    <property type="match status" value="1"/>
</dbReference>
<proteinExistence type="predicted"/>
<evidence type="ECO:0000313" key="3">
    <source>
        <dbReference type="Proteomes" id="UP001251524"/>
    </source>
</evidence>
<evidence type="ECO:0000256" key="1">
    <source>
        <dbReference type="SAM" id="SignalP"/>
    </source>
</evidence>
<reference evidence="2 3" key="1">
    <citation type="submission" date="2023-07" db="EMBL/GenBank/DDBJ databases">
        <title>Sorghum-associated microbial communities from plants grown in Nebraska, USA.</title>
        <authorList>
            <person name="Schachtman D."/>
        </authorList>
    </citation>
    <scope>NUCLEOTIDE SEQUENCE [LARGE SCALE GENOMIC DNA]</scope>
    <source>
        <strain evidence="2 3">BE198</strain>
    </source>
</reference>
<protein>
    <recommendedName>
        <fullName evidence="4">DUF4156 domain-containing protein</fullName>
    </recommendedName>
</protein>
<keyword evidence="3" id="KW-1185">Reference proteome</keyword>
<feature type="signal peptide" evidence="1">
    <location>
        <begin position="1"/>
        <end position="18"/>
    </location>
</feature>
<dbReference type="Proteomes" id="UP001251524">
    <property type="component" value="Unassembled WGS sequence"/>
</dbReference>
<dbReference type="InterPro" id="IPR025294">
    <property type="entry name" value="DUF4156"/>
</dbReference>
<dbReference type="EMBL" id="JAVDVY010000002">
    <property type="protein sequence ID" value="MDR7135629.1"/>
    <property type="molecule type" value="Genomic_DNA"/>
</dbReference>
<evidence type="ECO:0000313" key="2">
    <source>
        <dbReference type="EMBL" id="MDR7135629.1"/>
    </source>
</evidence>
<comment type="caution">
    <text evidence="2">The sequence shown here is derived from an EMBL/GenBank/DDBJ whole genome shotgun (WGS) entry which is preliminary data.</text>
</comment>
<gene>
    <name evidence="2" type="ORF">J2X06_002838</name>
</gene>
<keyword evidence="1" id="KW-0732">Signal</keyword>
<organism evidence="2 3">
    <name type="scientific">Lysobacter niastensis</name>
    <dbReference type="NCBI Taxonomy" id="380629"/>
    <lineage>
        <taxon>Bacteria</taxon>
        <taxon>Pseudomonadati</taxon>
        <taxon>Pseudomonadota</taxon>
        <taxon>Gammaproteobacteria</taxon>
        <taxon>Lysobacterales</taxon>
        <taxon>Lysobacteraceae</taxon>
        <taxon>Lysobacter</taxon>
    </lineage>
</organism>